<proteinExistence type="predicted"/>
<dbReference type="EMBL" id="ML737141">
    <property type="protein sequence ID" value="KAE8341377.1"/>
    <property type="molecule type" value="Genomic_DNA"/>
</dbReference>
<reference evidence="1" key="1">
    <citation type="submission" date="2019-04" db="EMBL/GenBank/DDBJ databases">
        <title>Friends and foes A comparative genomics study of 23 Aspergillus species from section Flavi.</title>
        <authorList>
            <consortium name="DOE Joint Genome Institute"/>
            <person name="Kjaerbolling I."/>
            <person name="Vesth T."/>
            <person name="Frisvad J.C."/>
            <person name="Nybo J.L."/>
            <person name="Theobald S."/>
            <person name="Kildgaard S."/>
            <person name="Isbrandt T."/>
            <person name="Kuo A."/>
            <person name="Sato A."/>
            <person name="Lyhne E.K."/>
            <person name="Kogle M.E."/>
            <person name="Wiebenga A."/>
            <person name="Kun R.S."/>
            <person name="Lubbers R.J."/>
            <person name="Makela M.R."/>
            <person name="Barry K."/>
            <person name="Chovatia M."/>
            <person name="Clum A."/>
            <person name="Daum C."/>
            <person name="Haridas S."/>
            <person name="He G."/>
            <person name="LaButti K."/>
            <person name="Lipzen A."/>
            <person name="Mondo S."/>
            <person name="Riley R."/>
            <person name="Salamov A."/>
            <person name="Simmons B.A."/>
            <person name="Magnuson J.K."/>
            <person name="Henrissat B."/>
            <person name="Mortensen U.H."/>
            <person name="Larsen T.O."/>
            <person name="Devries R.P."/>
            <person name="Grigoriev I.V."/>
            <person name="Machida M."/>
            <person name="Baker S.E."/>
            <person name="Andersen M.R."/>
        </authorList>
    </citation>
    <scope>NUCLEOTIDE SEQUENCE</scope>
    <source>
        <strain evidence="1">CBS 117612</strain>
    </source>
</reference>
<organism evidence="1">
    <name type="scientific">Aspergillus arachidicola</name>
    <dbReference type="NCBI Taxonomy" id="656916"/>
    <lineage>
        <taxon>Eukaryota</taxon>
        <taxon>Fungi</taxon>
        <taxon>Dikarya</taxon>
        <taxon>Ascomycota</taxon>
        <taxon>Pezizomycotina</taxon>
        <taxon>Eurotiomycetes</taxon>
        <taxon>Eurotiomycetidae</taxon>
        <taxon>Eurotiales</taxon>
        <taxon>Aspergillaceae</taxon>
        <taxon>Aspergillus</taxon>
        <taxon>Aspergillus subgen. Circumdati</taxon>
    </lineage>
</organism>
<name>A0A5N6Y7C3_9EURO</name>
<protein>
    <submittedName>
        <fullName evidence="1">Uncharacterized protein</fullName>
    </submittedName>
</protein>
<dbReference type="AlphaFoldDB" id="A0A5N6Y7C3"/>
<accession>A0A5N6Y7C3</accession>
<dbReference type="Proteomes" id="UP000325558">
    <property type="component" value="Unassembled WGS sequence"/>
</dbReference>
<sequence length="72" mass="7817">MALHGDAFVSSTLTRLSVLFSTSIFFSLRSVLTGITTDNPLCCVAGLDRVTLERVTVERVTLERVAVAMGRD</sequence>
<evidence type="ECO:0000313" key="1">
    <source>
        <dbReference type="EMBL" id="KAE8341377.1"/>
    </source>
</evidence>
<gene>
    <name evidence="1" type="ORF">BDV24DRAFT_132334</name>
</gene>